<name>A0ABW5DYP0_9PROT</name>
<accession>A0ABW5DYP0</accession>
<feature type="chain" id="PRO_5046794134" evidence="1">
    <location>
        <begin position="25"/>
        <end position="384"/>
    </location>
</feature>
<evidence type="ECO:0000313" key="3">
    <source>
        <dbReference type="Proteomes" id="UP001597295"/>
    </source>
</evidence>
<comment type="caution">
    <text evidence="2">The sequence shown here is derived from an EMBL/GenBank/DDBJ whole genome shotgun (WGS) entry which is preliminary data.</text>
</comment>
<evidence type="ECO:0000256" key="1">
    <source>
        <dbReference type="SAM" id="SignalP"/>
    </source>
</evidence>
<dbReference type="Proteomes" id="UP001597295">
    <property type="component" value="Unassembled WGS sequence"/>
</dbReference>
<evidence type="ECO:0000313" key="2">
    <source>
        <dbReference type="EMBL" id="MFD2265569.1"/>
    </source>
</evidence>
<organism evidence="2 3">
    <name type="scientific">Lacibacterium aquatile</name>
    <dbReference type="NCBI Taxonomy" id="1168082"/>
    <lineage>
        <taxon>Bacteria</taxon>
        <taxon>Pseudomonadati</taxon>
        <taxon>Pseudomonadota</taxon>
        <taxon>Alphaproteobacteria</taxon>
        <taxon>Rhodospirillales</taxon>
        <taxon>Rhodospirillaceae</taxon>
    </lineage>
</organism>
<keyword evidence="3" id="KW-1185">Reference proteome</keyword>
<sequence length="384" mass="41582">MKAAVRVAALGAATVSALAGPAEAETILRGQFRTGVELNDNMRLREDNRETDAKFTVSPGLLLTTRDADTMLDLGASVTAIRYWDRDEFNKEDFNFSAALKQKFLTAEAGISARYARATLLGNEEQDDLGAGDGDTQSDTISIAPTLDWQLGLLDRLSLSTSVTDVSYSGGGGYTGYRRYQGSAAWSHSVSQRLVLIGTLLGDRYEGDNGFDANGAGLTGGLSYSLTPLVDVKASLGGRATRNYPAVGENNTEMDWLASAGIEYRPQIGRYTLDFDRSVEPSNGGGLKVRNQLRGTAVMPITQRLSFDPSARIQYTQSVEDGGADSSRLLMEISPALRYRLLEDLSVMGTLRHQRLKYGGSSDERVSNAALVMLSWSPALYVDR</sequence>
<proteinExistence type="predicted"/>
<gene>
    <name evidence="2" type="ORF">ACFSM5_21885</name>
</gene>
<dbReference type="RefSeq" id="WP_379879043.1">
    <property type="nucleotide sequence ID" value="NZ_JBHUIP010000016.1"/>
</dbReference>
<dbReference type="EMBL" id="JBHUIP010000016">
    <property type="protein sequence ID" value="MFD2265569.1"/>
    <property type="molecule type" value="Genomic_DNA"/>
</dbReference>
<feature type="signal peptide" evidence="1">
    <location>
        <begin position="1"/>
        <end position="24"/>
    </location>
</feature>
<protein>
    <submittedName>
        <fullName evidence="2">Uncharacterized protein</fullName>
    </submittedName>
</protein>
<keyword evidence="1" id="KW-0732">Signal</keyword>
<reference evidence="3" key="1">
    <citation type="journal article" date="2019" name="Int. J. Syst. Evol. Microbiol.">
        <title>The Global Catalogue of Microorganisms (GCM) 10K type strain sequencing project: providing services to taxonomists for standard genome sequencing and annotation.</title>
        <authorList>
            <consortium name="The Broad Institute Genomics Platform"/>
            <consortium name="The Broad Institute Genome Sequencing Center for Infectious Disease"/>
            <person name="Wu L."/>
            <person name="Ma J."/>
        </authorList>
    </citation>
    <scope>NUCLEOTIDE SEQUENCE [LARGE SCALE GENOMIC DNA]</scope>
    <source>
        <strain evidence="3">CGMCC 1.19062</strain>
    </source>
</reference>